<gene>
    <name evidence="13" type="primary">HDA6_10</name>
    <name evidence="13" type="ORF">CASFOL_027288</name>
</gene>
<keyword evidence="7" id="KW-0805">Transcription regulation</keyword>
<dbReference type="InterPro" id="IPR023801">
    <property type="entry name" value="His_deacetylse_dom"/>
</dbReference>
<organism evidence="13 14">
    <name type="scientific">Castilleja foliolosa</name>
    <dbReference type="NCBI Taxonomy" id="1961234"/>
    <lineage>
        <taxon>Eukaryota</taxon>
        <taxon>Viridiplantae</taxon>
        <taxon>Streptophyta</taxon>
        <taxon>Embryophyta</taxon>
        <taxon>Tracheophyta</taxon>
        <taxon>Spermatophyta</taxon>
        <taxon>Magnoliopsida</taxon>
        <taxon>eudicotyledons</taxon>
        <taxon>Gunneridae</taxon>
        <taxon>Pentapetalae</taxon>
        <taxon>asterids</taxon>
        <taxon>lamiids</taxon>
        <taxon>Lamiales</taxon>
        <taxon>Orobanchaceae</taxon>
        <taxon>Pedicularideae</taxon>
        <taxon>Castillejinae</taxon>
        <taxon>Castilleja</taxon>
    </lineage>
</organism>
<evidence type="ECO:0000256" key="5">
    <source>
        <dbReference type="ARBA" id="ARBA00022853"/>
    </source>
</evidence>
<evidence type="ECO:0000256" key="4">
    <source>
        <dbReference type="ARBA" id="ARBA00022801"/>
    </source>
</evidence>
<dbReference type="PRINTS" id="PR01270">
    <property type="entry name" value="HDASUPER"/>
</dbReference>
<feature type="binding site" evidence="9">
    <location>
        <position position="159"/>
    </location>
    <ligand>
        <name>substrate</name>
    </ligand>
</feature>
<feature type="domain" description="Histone deacetylase" evidence="12">
    <location>
        <begin position="235"/>
        <end position="308"/>
    </location>
</feature>
<dbReference type="GO" id="GO:0141221">
    <property type="term" value="F:histone deacetylase activity, hydrolytic mechanism"/>
    <property type="evidence" value="ECO:0007669"/>
    <property type="project" value="UniProtKB-EC"/>
</dbReference>
<evidence type="ECO:0000256" key="2">
    <source>
        <dbReference type="ARBA" id="ARBA00012111"/>
    </source>
</evidence>
<dbReference type="InterPro" id="IPR037138">
    <property type="entry name" value="His_deacetylse_dom_sf"/>
</dbReference>
<dbReference type="CDD" id="cd09991">
    <property type="entry name" value="HDAC_classI"/>
    <property type="match status" value="1"/>
</dbReference>
<keyword evidence="10" id="KW-0479">Metal-binding</keyword>
<keyword evidence="4 7" id="KW-0378">Hydrolase</keyword>
<evidence type="ECO:0000256" key="1">
    <source>
        <dbReference type="ARBA" id="ARBA00001947"/>
    </source>
</evidence>
<dbReference type="Gene3D" id="3.40.800.20">
    <property type="entry name" value="Histone deacetylase domain"/>
    <property type="match status" value="1"/>
</dbReference>
<dbReference type="PANTHER" id="PTHR10625">
    <property type="entry name" value="HISTONE DEACETYLASE HDAC1-RELATED"/>
    <property type="match status" value="1"/>
</dbReference>
<feature type="region of interest" description="Disordered" evidence="11">
    <location>
        <begin position="375"/>
        <end position="408"/>
    </location>
</feature>
<evidence type="ECO:0000256" key="7">
    <source>
        <dbReference type="PIRNR" id="PIRNR037913"/>
    </source>
</evidence>
<name>A0ABD3CF97_9LAMI</name>
<comment type="cofactor">
    <cofactor evidence="1">
        <name>Zn(2+)</name>
        <dbReference type="ChEBI" id="CHEBI:29105"/>
    </cofactor>
</comment>
<evidence type="ECO:0000256" key="6">
    <source>
        <dbReference type="ARBA" id="ARBA00048287"/>
    </source>
</evidence>
<accession>A0ABD3CF97</accession>
<feature type="active site" description="Proton acceptor" evidence="8">
    <location>
        <position position="151"/>
    </location>
</feature>
<dbReference type="Proteomes" id="UP001632038">
    <property type="component" value="Unassembled WGS sequence"/>
</dbReference>
<dbReference type="Pfam" id="PF00850">
    <property type="entry name" value="Hist_deacetyl"/>
    <property type="match status" value="2"/>
</dbReference>
<keyword evidence="14" id="KW-1185">Reference proteome</keyword>
<comment type="caution">
    <text evidence="13">The sequence shown here is derived from an EMBL/GenBank/DDBJ whole genome shotgun (WGS) entry which is preliminary data.</text>
</comment>
<dbReference type="SUPFAM" id="SSF52768">
    <property type="entry name" value="Arginase/deacetylase"/>
    <property type="match status" value="1"/>
</dbReference>
<comment type="catalytic activity">
    <reaction evidence="6 7">
        <text>N(6)-acetyl-L-lysyl-[histone] + H2O = L-lysyl-[histone] + acetate</text>
        <dbReference type="Rhea" id="RHEA:58196"/>
        <dbReference type="Rhea" id="RHEA-COMP:9845"/>
        <dbReference type="Rhea" id="RHEA-COMP:11338"/>
        <dbReference type="ChEBI" id="CHEBI:15377"/>
        <dbReference type="ChEBI" id="CHEBI:29969"/>
        <dbReference type="ChEBI" id="CHEBI:30089"/>
        <dbReference type="ChEBI" id="CHEBI:61930"/>
        <dbReference type="EC" id="3.5.1.98"/>
    </reaction>
</comment>
<feature type="binding site" evidence="10">
    <location>
        <position position="254"/>
    </location>
    <ligand>
        <name>a divalent metal cation</name>
        <dbReference type="ChEBI" id="CHEBI:60240"/>
    </ligand>
</feature>
<dbReference type="GO" id="GO:0000118">
    <property type="term" value="C:histone deacetylase complex"/>
    <property type="evidence" value="ECO:0007669"/>
    <property type="project" value="UniProtKB-ARBA"/>
</dbReference>
<evidence type="ECO:0000256" key="8">
    <source>
        <dbReference type="PIRSR" id="PIRSR037913-1"/>
    </source>
</evidence>
<proteinExistence type="inferred from homology"/>
<dbReference type="AlphaFoldDB" id="A0ABD3CF97"/>
<dbReference type="EMBL" id="JAVIJP010000036">
    <property type="protein sequence ID" value="KAL3628242.1"/>
    <property type="molecule type" value="Genomic_DNA"/>
</dbReference>
<reference evidence="14" key="1">
    <citation type="journal article" date="2024" name="IScience">
        <title>Strigolactones Initiate the Formation of Haustorium-like Structures in Castilleja.</title>
        <authorList>
            <person name="Buerger M."/>
            <person name="Peterson D."/>
            <person name="Chory J."/>
        </authorList>
    </citation>
    <scope>NUCLEOTIDE SEQUENCE [LARGE SCALE GENOMIC DNA]</scope>
</reference>
<keyword evidence="5 7" id="KW-0156">Chromatin regulator</keyword>
<dbReference type="PRINTS" id="PR01271">
    <property type="entry name" value="HISDACETLASE"/>
</dbReference>
<evidence type="ECO:0000313" key="13">
    <source>
        <dbReference type="EMBL" id="KAL3628242.1"/>
    </source>
</evidence>
<evidence type="ECO:0000313" key="14">
    <source>
        <dbReference type="Proteomes" id="UP001632038"/>
    </source>
</evidence>
<feature type="domain" description="Histone deacetylase" evidence="12">
    <location>
        <begin position="39"/>
        <end position="220"/>
    </location>
</feature>
<evidence type="ECO:0000259" key="12">
    <source>
        <dbReference type="Pfam" id="PF00850"/>
    </source>
</evidence>
<dbReference type="PIRSF" id="PIRSF037913">
    <property type="entry name" value="His_deacetylse_1"/>
    <property type="match status" value="1"/>
</dbReference>
<feature type="binding site" evidence="10">
    <location>
        <position position="188"/>
    </location>
    <ligand>
        <name>a divalent metal cation</name>
        <dbReference type="ChEBI" id="CHEBI:60240"/>
    </ligand>
</feature>
<dbReference type="InterPro" id="IPR023696">
    <property type="entry name" value="Ureohydrolase_dom_sf"/>
</dbReference>
<comment type="similarity">
    <text evidence="7">Belongs to the histone deacetylase family. HD Type 1 subfamily.</text>
</comment>
<keyword evidence="7" id="KW-0539">Nucleus</keyword>
<keyword evidence="7" id="KW-0804">Transcription</keyword>
<evidence type="ECO:0000256" key="10">
    <source>
        <dbReference type="PIRSR" id="PIRSR037913-3"/>
    </source>
</evidence>
<evidence type="ECO:0000256" key="11">
    <source>
        <dbReference type="SAM" id="MobiDB-lite"/>
    </source>
</evidence>
<keyword evidence="3" id="KW-0678">Repressor</keyword>
<dbReference type="PANTHER" id="PTHR10625:SF10">
    <property type="entry name" value="HISTONE DEACETYLASE HDAC1"/>
    <property type="match status" value="1"/>
</dbReference>
<feature type="binding site" evidence="10">
    <location>
        <position position="190"/>
    </location>
    <ligand>
        <name>a divalent metal cation</name>
        <dbReference type="ChEBI" id="CHEBI:60240"/>
    </ligand>
</feature>
<sequence length="408" mass="46306">MDPGSGGASLPSSCPDARKRRVSYFYEPTVGNYYYGQGHPMKPHRIRMAHSLIVHYSLHRRMEMFTPFPAQTDEIRRFHSAEYVEFLSSLNPDTNARQLKRFNLGSKTDCPVFEGLFDFSKTSAGGSLAAAVKLNLQEADIAINWAGGLHHAKKSQASGFCYVNDIVLGILELLKIHRVQRVLYVDIDVHHGDGVEEAFYATDRVMTVSFHKFGKFFPGNWAHQGRRDWDRQILLSEFMEVYNPEAFVLQCGADSLGGDRLGKFNLSVKGHADCLRYLRTFNVPLMILGGGGGYTLRNVARCWCYETAVAVDVELDNKLPYNEYLEYFGPNYTLHSEPRNMANLNKTNDLEKMRIFLLEQISRLQHVPSVQFQTTPPVTLVPDQDEPDREARAKPQIWNGVADESDED</sequence>
<feature type="binding site" evidence="9">
    <location>
        <position position="109"/>
    </location>
    <ligand>
        <name>substrate</name>
    </ligand>
</feature>
<comment type="subcellular location">
    <subcellularLocation>
        <location evidence="7">Nucleus</location>
    </subcellularLocation>
</comment>
<protein>
    <recommendedName>
        <fullName evidence="2 7">Histone deacetylase</fullName>
        <ecNumber evidence="2 7">3.5.1.98</ecNumber>
    </recommendedName>
</protein>
<evidence type="ECO:0000256" key="9">
    <source>
        <dbReference type="PIRSR" id="PIRSR037913-2"/>
    </source>
</evidence>
<dbReference type="InterPro" id="IPR000286">
    <property type="entry name" value="HDACs"/>
</dbReference>
<dbReference type="EC" id="3.5.1.98" evidence="2 7"/>
<feature type="binding site" evidence="9">
    <location>
        <position position="294"/>
    </location>
    <ligand>
        <name>substrate</name>
    </ligand>
</feature>
<dbReference type="InterPro" id="IPR003084">
    <property type="entry name" value="HDAC_I/II"/>
</dbReference>
<evidence type="ECO:0000256" key="3">
    <source>
        <dbReference type="ARBA" id="ARBA00022491"/>
    </source>
</evidence>